<comment type="caution">
    <text evidence="1">The sequence shown here is derived from an EMBL/GenBank/DDBJ whole genome shotgun (WGS) entry which is preliminary data.</text>
</comment>
<dbReference type="EMBL" id="MTKS01000243">
    <property type="protein sequence ID" value="RWX50952.1"/>
    <property type="molecule type" value="Genomic_DNA"/>
</dbReference>
<evidence type="ECO:0000313" key="1">
    <source>
        <dbReference type="EMBL" id="RWX50952.1"/>
    </source>
</evidence>
<dbReference type="Gene3D" id="3.10.129.10">
    <property type="entry name" value="Hotdog Thioesterase"/>
    <property type="match status" value="2"/>
</dbReference>
<sequence>NEPLLTRLIEEGESLDRAGTRIWAASEAAFKASGVRPALSIISVERDETGDETSVLFRCNRDNSDCRVLTFPVFLTLGGERMLAVAGQPETGKNIRGDSDIQEIAPPDSADSSVNDSGNFTHEFITTFTDSRRLSGRVCFTSIPKWMGAFRELTLLPIAEPLLKSIRSRQWGMVTNVSSFKVERHIDIFDKIIGRITLTDDTDLSESFIALAFEWLKKNRDGREERVATSIISSTWVSIRGRGIVRKAPLPDYFRKYLARLPSVDSMENPKGKVAVVSSLVPIVATDRTDRGRYLLDQQQFLTSMEDSNLVGNIYYAHYYSWQARVRDNYLFRRAPDVFKENNRGEFIGVQAEVSHLQEAMPFECIEVSMYLSEVFEEGVVLYFEYHSINEQRKNRKLAHGIHTAIWTTTDSREATVRPAKMPEVFLADFMAIINEQ</sequence>
<keyword evidence="2" id="KW-1185">Reference proteome</keyword>
<dbReference type="InterPro" id="IPR029069">
    <property type="entry name" value="HotDog_dom_sf"/>
</dbReference>
<gene>
    <name evidence="1" type="ORF">VU01_12431</name>
</gene>
<name>A0A444JCZ6_9BACT</name>
<organism evidence="1 2">
    <name type="scientific">Candidatus Electrothrix marina</name>
    <dbReference type="NCBI Taxonomy" id="1859130"/>
    <lineage>
        <taxon>Bacteria</taxon>
        <taxon>Pseudomonadati</taxon>
        <taxon>Thermodesulfobacteriota</taxon>
        <taxon>Desulfobulbia</taxon>
        <taxon>Desulfobulbales</taxon>
        <taxon>Desulfobulbaceae</taxon>
        <taxon>Candidatus Electrothrix</taxon>
    </lineage>
</organism>
<dbReference type="SUPFAM" id="SSF54637">
    <property type="entry name" value="Thioesterase/thiol ester dehydrase-isomerase"/>
    <property type="match status" value="1"/>
</dbReference>
<dbReference type="AlphaFoldDB" id="A0A444JCZ6"/>
<feature type="non-terminal residue" evidence="1">
    <location>
        <position position="1"/>
    </location>
</feature>
<evidence type="ECO:0000313" key="2">
    <source>
        <dbReference type="Proteomes" id="UP000288892"/>
    </source>
</evidence>
<proteinExistence type="predicted"/>
<reference evidence="1 2" key="1">
    <citation type="submission" date="2017-01" db="EMBL/GenBank/DDBJ databases">
        <title>The cable genome- insights into the physiology and evolution of filamentous bacteria capable of sulfide oxidation via long distance electron transfer.</title>
        <authorList>
            <person name="Schreiber L."/>
            <person name="Bjerg J.T."/>
            <person name="Boggild A."/>
            <person name="Van De Vossenberg J."/>
            <person name="Meysman F."/>
            <person name="Nielsen L.P."/>
            <person name="Schramm A."/>
            <person name="Kjeldsen K.U."/>
        </authorList>
    </citation>
    <scope>NUCLEOTIDE SEQUENCE [LARGE SCALE GENOMIC DNA]</scope>
    <source>
        <strain evidence="1">A5</strain>
    </source>
</reference>
<accession>A0A444JCZ6</accession>
<protein>
    <submittedName>
        <fullName evidence="1">Acyl-CoA thioesterase FadM</fullName>
    </submittedName>
</protein>
<dbReference type="Proteomes" id="UP000288892">
    <property type="component" value="Unassembled WGS sequence"/>
</dbReference>